<dbReference type="AlphaFoldDB" id="A0A803P406"/>
<dbReference type="EMBL" id="UZAU01000282">
    <property type="status" value="NOT_ANNOTATED_CDS"/>
    <property type="molecule type" value="Genomic_DNA"/>
</dbReference>
<reference evidence="1" key="2">
    <citation type="submission" date="2021-03" db="UniProtKB">
        <authorList>
            <consortium name="EnsemblPlants"/>
        </authorList>
    </citation>
    <scope>IDENTIFICATION</scope>
</reference>
<dbReference type="EnsemblPlants" id="evm.model.03.1110">
    <property type="protein sequence ID" value="cds.evm.model.03.1110"/>
    <property type="gene ID" value="evm.TU.03.1110"/>
</dbReference>
<reference evidence="1" key="1">
    <citation type="submission" date="2018-11" db="EMBL/GenBank/DDBJ databases">
        <authorList>
            <person name="Grassa J C."/>
        </authorList>
    </citation>
    <scope>NUCLEOTIDE SEQUENCE [LARGE SCALE GENOMIC DNA]</scope>
</reference>
<protein>
    <recommendedName>
        <fullName evidence="3">Reverse transcriptase</fullName>
    </recommendedName>
</protein>
<dbReference type="Gramene" id="evm.model.03.1110">
    <property type="protein sequence ID" value="cds.evm.model.03.1110"/>
    <property type="gene ID" value="evm.TU.03.1110"/>
</dbReference>
<keyword evidence="2" id="KW-1185">Reference proteome</keyword>
<sequence>MISFEVLHYLNRKQVGKDGFMALKLDLSKAYDKYTVLSGHHALGPIVPTRGIRQGDPISFYIFWTAGNARESIQ</sequence>
<evidence type="ECO:0000313" key="2">
    <source>
        <dbReference type="Proteomes" id="UP000596661"/>
    </source>
</evidence>
<evidence type="ECO:0008006" key="3">
    <source>
        <dbReference type="Google" id="ProtNLM"/>
    </source>
</evidence>
<name>A0A803P406_CANSA</name>
<accession>A0A803P406</accession>
<evidence type="ECO:0000313" key="1">
    <source>
        <dbReference type="EnsemblPlants" id="cds.evm.model.03.1110"/>
    </source>
</evidence>
<proteinExistence type="predicted"/>
<organism evidence="1 2">
    <name type="scientific">Cannabis sativa</name>
    <name type="common">Hemp</name>
    <name type="synonym">Marijuana</name>
    <dbReference type="NCBI Taxonomy" id="3483"/>
    <lineage>
        <taxon>Eukaryota</taxon>
        <taxon>Viridiplantae</taxon>
        <taxon>Streptophyta</taxon>
        <taxon>Embryophyta</taxon>
        <taxon>Tracheophyta</taxon>
        <taxon>Spermatophyta</taxon>
        <taxon>Magnoliopsida</taxon>
        <taxon>eudicotyledons</taxon>
        <taxon>Gunneridae</taxon>
        <taxon>Pentapetalae</taxon>
        <taxon>rosids</taxon>
        <taxon>fabids</taxon>
        <taxon>Rosales</taxon>
        <taxon>Cannabaceae</taxon>
        <taxon>Cannabis</taxon>
    </lineage>
</organism>
<dbReference type="Proteomes" id="UP000596661">
    <property type="component" value="Chromosome 3"/>
</dbReference>